<dbReference type="PANTHER" id="PTHR48079:SF6">
    <property type="entry name" value="NAD(P)-BINDING DOMAIN-CONTAINING PROTEIN-RELATED"/>
    <property type="match status" value="1"/>
</dbReference>
<comment type="caution">
    <text evidence="2">The sequence shown here is derived from an EMBL/GenBank/DDBJ whole genome shotgun (WGS) entry which is preliminary data.</text>
</comment>
<evidence type="ECO:0000313" key="3">
    <source>
        <dbReference type="Proteomes" id="UP001203512"/>
    </source>
</evidence>
<protein>
    <submittedName>
        <fullName evidence="2">NAD(P)-dependent oxidoreductase</fullName>
    </submittedName>
</protein>
<proteinExistence type="predicted"/>
<dbReference type="RefSeq" id="WP_247233379.1">
    <property type="nucleotide sequence ID" value="NZ_JALKHS010000011.1"/>
</dbReference>
<keyword evidence="3" id="KW-1185">Reference proteome</keyword>
<organism evidence="2 3">
    <name type="scientific">Sphingobium agri</name>
    <dbReference type="NCBI Taxonomy" id="2933566"/>
    <lineage>
        <taxon>Bacteria</taxon>
        <taxon>Pseudomonadati</taxon>
        <taxon>Pseudomonadota</taxon>
        <taxon>Alphaproteobacteria</taxon>
        <taxon>Sphingomonadales</taxon>
        <taxon>Sphingomonadaceae</taxon>
        <taxon>Sphingobium</taxon>
    </lineage>
</organism>
<dbReference type="Proteomes" id="UP001203512">
    <property type="component" value="Unassembled WGS sequence"/>
</dbReference>
<dbReference type="InterPro" id="IPR036291">
    <property type="entry name" value="NAD(P)-bd_dom_sf"/>
</dbReference>
<dbReference type="EMBL" id="JALKHS010000011">
    <property type="protein sequence ID" value="MCK0532652.1"/>
    <property type="molecule type" value="Genomic_DNA"/>
</dbReference>
<dbReference type="InterPro" id="IPR001509">
    <property type="entry name" value="Epimerase_deHydtase"/>
</dbReference>
<evidence type="ECO:0000313" key="2">
    <source>
        <dbReference type="EMBL" id="MCK0532652.1"/>
    </source>
</evidence>
<dbReference type="Gene3D" id="3.40.50.720">
    <property type="entry name" value="NAD(P)-binding Rossmann-like Domain"/>
    <property type="match status" value="1"/>
</dbReference>
<accession>A0ABT0DZU8</accession>
<dbReference type="SUPFAM" id="SSF51735">
    <property type="entry name" value="NAD(P)-binding Rossmann-fold domains"/>
    <property type="match status" value="1"/>
</dbReference>
<dbReference type="PANTHER" id="PTHR48079">
    <property type="entry name" value="PROTEIN YEEZ"/>
    <property type="match status" value="1"/>
</dbReference>
<name>A0ABT0DZU8_9SPHN</name>
<evidence type="ECO:0000259" key="1">
    <source>
        <dbReference type="Pfam" id="PF01370"/>
    </source>
</evidence>
<feature type="domain" description="NAD-dependent epimerase/dehydratase" evidence="1">
    <location>
        <begin position="3"/>
        <end position="222"/>
    </location>
</feature>
<reference evidence="2 3" key="1">
    <citation type="submission" date="2022-04" db="EMBL/GenBank/DDBJ databases">
        <authorList>
            <person name="Huq M.A."/>
        </authorList>
    </citation>
    <scope>NUCLEOTIDE SEQUENCE [LARGE SCALE GENOMIC DNA]</scope>
    <source>
        <strain evidence="2 3">MAH-33</strain>
    </source>
</reference>
<gene>
    <name evidence="2" type="ORF">MU848_13775</name>
</gene>
<sequence>MKILVVGGTGMIGGHAALHLASKGHDVTVSGRKPPQQSTELSPMPFLKGDYVEGSFTRQDLAGFDAIIFAAGNDIRHVPEGTDYDAHVYRANAEAVPQFAALAKQAGVRHFIHVGSFYPHVAPELVEKSVYVRARKMATDGIAALADDSFHVVSVDAPFVVGTVAGMSLPMFEAYTRYAEGQLGIPPFGPAGVTNFISTQSLSEAIEAALERGENGKAYLVGDENLSFADYFKLFFQAAGNDVDVPSLDQEHPMLPDVAIFTGRGNVVQYEPDAQTMADLAYRRNDVARAVKEVVDQFRSVK</sequence>
<dbReference type="Pfam" id="PF01370">
    <property type="entry name" value="Epimerase"/>
    <property type="match status" value="1"/>
</dbReference>
<dbReference type="InterPro" id="IPR051783">
    <property type="entry name" value="NAD(P)-dependent_oxidoreduct"/>
</dbReference>